<keyword evidence="3" id="KW-1185">Reference proteome</keyword>
<keyword evidence="1" id="KW-0472">Membrane</keyword>
<reference evidence="2 3" key="1">
    <citation type="submission" date="2018-06" db="EMBL/GenBank/DDBJ databases">
        <title>Genomic Encyclopedia of Type Strains, Phase III (KMG-III): the genomes of soil and plant-associated and newly described type strains.</title>
        <authorList>
            <person name="Whitman W."/>
        </authorList>
    </citation>
    <scope>NUCLEOTIDE SEQUENCE [LARGE SCALE GENOMIC DNA]</scope>
    <source>
        <strain evidence="2 3">JA737</strain>
    </source>
</reference>
<protein>
    <submittedName>
        <fullName evidence="2">Uncharacterized protein</fullName>
    </submittedName>
</protein>
<dbReference type="AlphaFoldDB" id="A0A318TZ82"/>
<accession>A0A318TZ82</accession>
<dbReference type="RefSeq" id="WP_110805049.1">
    <property type="nucleotide sequence ID" value="NZ_QJTK01000004.1"/>
</dbReference>
<sequence length="109" mass="11139">MSAGVTESLWLLARIGLAAQETAQLRLKLWQIEAQARMRLGMGGLVLTVLATLVGTAAIGLGLAATVVQLHLAGWSLSAALALTSGGAAFLSLMILLFADRALRGALGG</sequence>
<dbReference type="OrthoDB" id="10000582at2"/>
<comment type="caution">
    <text evidence="2">The sequence shown here is derived from an EMBL/GenBank/DDBJ whole genome shotgun (WGS) entry which is preliminary data.</text>
</comment>
<feature type="transmembrane region" description="Helical" evidence="1">
    <location>
        <begin position="74"/>
        <end position="99"/>
    </location>
</feature>
<gene>
    <name evidence="2" type="ORF">C8J30_10412</name>
</gene>
<proteinExistence type="predicted"/>
<keyword evidence="1" id="KW-1133">Transmembrane helix</keyword>
<dbReference type="EMBL" id="QJTK01000004">
    <property type="protein sequence ID" value="PYF10534.1"/>
    <property type="molecule type" value="Genomic_DNA"/>
</dbReference>
<evidence type="ECO:0000256" key="1">
    <source>
        <dbReference type="SAM" id="Phobius"/>
    </source>
</evidence>
<feature type="transmembrane region" description="Helical" evidence="1">
    <location>
        <begin position="45"/>
        <end position="68"/>
    </location>
</feature>
<name>A0A318TZ82_9RHOB</name>
<evidence type="ECO:0000313" key="3">
    <source>
        <dbReference type="Proteomes" id="UP000247727"/>
    </source>
</evidence>
<organism evidence="2 3">
    <name type="scientific">Rhodobacter viridis</name>
    <dbReference type="NCBI Taxonomy" id="1054202"/>
    <lineage>
        <taxon>Bacteria</taxon>
        <taxon>Pseudomonadati</taxon>
        <taxon>Pseudomonadota</taxon>
        <taxon>Alphaproteobacteria</taxon>
        <taxon>Rhodobacterales</taxon>
        <taxon>Rhodobacter group</taxon>
        <taxon>Rhodobacter</taxon>
    </lineage>
</organism>
<dbReference type="Proteomes" id="UP000247727">
    <property type="component" value="Unassembled WGS sequence"/>
</dbReference>
<evidence type="ECO:0000313" key="2">
    <source>
        <dbReference type="EMBL" id="PYF10534.1"/>
    </source>
</evidence>
<keyword evidence="1" id="KW-0812">Transmembrane</keyword>